<gene>
    <name evidence="3" type="ORF">ACFQ1Z_07795</name>
</gene>
<reference evidence="4" key="1">
    <citation type="journal article" date="2019" name="Int. J. Syst. Evol. Microbiol.">
        <title>The Global Catalogue of Microorganisms (GCM) 10K type strain sequencing project: providing services to taxonomists for standard genome sequencing and annotation.</title>
        <authorList>
            <consortium name="The Broad Institute Genomics Platform"/>
            <consortium name="The Broad Institute Genome Sequencing Center for Infectious Disease"/>
            <person name="Wu L."/>
            <person name="Ma J."/>
        </authorList>
    </citation>
    <scope>NUCLEOTIDE SEQUENCE [LARGE SCALE GENOMIC DNA]</scope>
    <source>
        <strain evidence="4">CCUG 58412</strain>
    </source>
</reference>
<dbReference type="RefSeq" id="WP_379056808.1">
    <property type="nucleotide sequence ID" value="NZ_JBHTKB010000001.1"/>
</dbReference>
<proteinExistence type="predicted"/>
<feature type="chain" id="PRO_5046007763" evidence="2">
    <location>
        <begin position="20"/>
        <end position="94"/>
    </location>
</feature>
<keyword evidence="2" id="KW-0732">Signal</keyword>
<dbReference type="Proteomes" id="UP001597128">
    <property type="component" value="Unassembled WGS sequence"/>
</dbReference>
<feature type="compositionally biased region" description="Basic residues" evidence="1">
    <location>
        <begin position="54"/>
        <end position="70"/>
    </location>
</feature>
<organism evidence="3 4">
    <name type="scientific">Methylophilus luteus</name>
    <dbReference type="NCBI Taxonomy" id="640108"/>
    <lineage>
        <taxon>Bacteria</taxon>
        <taxon>Pseudomonadati</taxon>
        <taxon>Pseudomonadota</taxon>
        <taxon>Betaproteobacteria</taxon>
        <taxon>Nitrosomonadales</taxon>
        <taxon>Methylophilaceae</taxon>
        <taxon>Methylophilus</taxon>
    </lineage>
</organism>
<evidence type="ECO:0000256" key="2">
    <source>
        <dbReference type="SAM" id="SignalP"/>
    </source>
</evidence>
<keyword evidence="4" id="KW-1185">Reference proteome</keyword>
<feature type="region of interest" description="Disordered" evidence="1">
    <location>
        <begin position="26"/>
        <end position="94"/>
    </location>
</feature>
<evidence type="ECO:0000256" key="1">
    <source>
        <dbReference type="SAM" id="MobiDB-lite"/>
    </source>
</evidence>
<sequence length="94" mass="9952">MSKLLIALLFSAFAMTTFAADTDKQTDGAELGTNETPQAQDQTKNSSDTTAGKPAKKRSHTNKKAKHNHQKAGSAEENPLQPTDSEPAPGAATR</sequence>
<dbReference type="EMBL" id="JBHTKB010000001">
    <property type="protein sequence ID" value="MFD0913445.1"/>
    <property type="molecule type" value="Genomic_DNA"/>
</dbReference>
<feature type="signal peptide" evidence="2">
    <location>
        <begin position="1"/>
        <end position="19"/>
    </location>
</feature>
<evidence type="ECO:0000313" key="4">
    <source>
        <dbReference type="Proteomes" id="UP001597128"/>
    </source>
</evidence>
<comment type="caution">
    <text evidence="3">The sequence shown here is derived from an EMBL/GenBank/DDBJ whole genome shotgun (WGS) entry which is preliminary data.</text>
</comment>
<name>A0ABW3F913_9PROT</name>
<feature type="compositionally biased region" description="Polar residues" evidence="1">
    <location>
        <begin position="33"/>
        <end position="50"/>
    </location>
</feature>
<evidence type="ECO:0000313" key="3">
    <source>
        <dbReference type="EMBL" id="MFD0913445.1"/>
    </source>
</evidence>
<protein>
    <submittedName>
        <fullName evidence="3">Uncharacterized protein</fullName>
    </submittedName>
</protein>
<accession>A0ABW3F913</accession>